<dbReference type="Pfam" id="PF00419">
    <property type="entry name" value="Fimbrial"/>
    <property type="match status" value="1"/>
</dbReference>
<dbReference type="GO" id="GO:0009289">
    <property type="term" value="C:pilus"/>
    <property type="evidence" value="ECO:0007669"/>
    <property type="project" value="InterPro"/>
</dbReference>
<feature type="signal peptide" evidence="2">
    <location>
        <begin position="1"/>
        <end position="23"/>
    </location>
</feature>
<keyword evidence="1 2" id="KW-0732">Signal</keyword>
<dbReference type="InterPro" id="IPR000259">
    <property type="entry name" value="Adhesion_dom_fimbrial"/>
</dbReference>
<evidence type="ECO:0000313" key="7">
    <source>
        <dbReference type="Proteomes" id="UP000755577"/>
    </source>
</evidence>
<organism evidence="5 6">
    <name type="scientific">Burkholderia anthina</name>
    <dbReference type="NCBI Taxonomy" id="179879"/>
    <lineage>
        <taxon>Bacteria</taxon>
        <taxon>Pseudomonadati</taxon>
        <taxon>Pseudomonadota</taxon>
        <taxon>Betaproteobacteria</taxon>
        <taxon>Burkholderiales</taxon>
        <taxon>Burkholderiaceae</taxon>
        <taxon>Burkholderia</taxon>
        <taxon>Burkholderia cepacia complex</taxon>
    </lineage>
</organism>
<proteinExistence type="predicted"/>
<feature type="chain" id="PRO_5027019931" evidence="2">
    <location>
        <begin position="24"/>
        <end position="185"/>
    </location>
</feature>
<gene>
    <name evidence="5" type="ORF">BAN20980_04277</name>
    <name evidence="4" type="ORF">JQK92_21955</name>
</gene>
<reference evidence="5 6" key="1">
    <citation type="submission" date="2019-09" db="EMBL/GenBank/DDBJ databases">
        <authorList>
            <person name="Depoorter E."/>
        </authorList>
    </citation>
    <scope>NUCLEOTIDE SEQUENCE [LARGE SCALE GENOMIC DNA]</scope>
    <source>
        <strain evidence="5">LMG 20980</strain>
    </source>
</reference>
<dbReference type="InterPro" id="IPR036937">
    <property type="entry name" value="Adhesion_dom_fimbrial_sf"/>
</dbReference>
<evidence type="ECO:0000256" key="2">
    <source>
        <dbReference type="SAM" id="SignalP"/>
    </source>
</evidence>
<dbReference type="PANTHER" id="PTHR33420:SF3">
    <property type="entry name" value="FIMBRIAL SUBUNIT ELFA"/>
    <property type="match status" value="1"/>
</dbReference>
<reference evidence="4 7" key="2">
    <citation type="submission" date="2021-02" db="EMBL/GenBank/DDBJ databases">
        <title>Draft genome of the type strains Burkholderia anthina DSM16086.</title>
        <authorList>
            <person name="Hertel R."/>
            <person name="Meissner J."/>
            <person name="Poehlein A."/>
            <person name="Daniel R."/>
            <person name="Commichau F.M."/>
        </authorList>
    </citation>
    <scope>NUCLEOTIDE SEQUENCE [LARGE SCALE GENOMIC DNA]</scope>
    <source>
        <strain evidence="4 7">DSM 16086</strain>
    </source>
</reference>
<dbReference type="InterPro" id="IPR050263">
    <property type="entry name" value="Bact_Fimbrial_Adh_Pro"/>
</dbReference>
<dbReference type="GO" id="GO:0043709">
    <property type="term" value="P:cell adhesion involved in single-species biofilm formation"/>
    <property type="evidence" value="ECO:0007669"/>
    <property type="project" value="TreeGrafter"/>
</dbReference>
<dbReference type="AlphaFoldDB" id="A0A6P2GD62"/>
<name>A0A6P2GD62_9BURK</name>
<dbReference type="Gene3D" id="2.60.40.1090">
    <property type="entry name" value="Fimbrial-type adhesion domain"/>
    <property type="match status" value="1"/>
</dbReference>
<evidence type="ECO:0000313" key="6">
    <source>
        <dbReference type="Proteomes" id="UP000494201"/>
    </source>
</evidence>
<dbReference type="InterPro" id="IPR008966">
    <property type="entry name" value="Adhesion_dom_sf"/>
</dbReference>
<dbReference type="GeneID" id="56502335"/>
<sequence length="185" mass="18609">MKIKSTIALATFALAAASGTAMAQSAGTNSGQIDFVGEITTAPCSVDGDNANQTVQLGSISTNVLGTAGSTSTPKNFQINLTGCSLDTVKSASVTFDGTPDDNNPDLLKLGAGGSGPTAQNVAVAIYDVYNKQELTLKTASGAIPIQDGINALAFQAYYKSTASASNPVVAGSANANAQFTVSYN</sequence>
<accession>A0A6P2GD62</accession>
<evidence type="ECO:0000259" key="3">
    <source>
        <dbReference type="Pfam" id="PF00419"/>
    </source>
</evidence>
<evidence type="ECO:0000313" key="4">
    <source>
        <dbReference type="EMBL" id="MBM2769081.1"/>
    </source>
</evidence>
<evidence type="ECO:0000256" key="1">
    <source>
        <dbReference type="ARBA" id="ARBA00022729"/>
    </source>
</evidence>
<protein>
    <submittedName>
        <fullName evidence="4 5">Type-1 fimbrial protein</fullName>
    </submittedName>
</protein>
<keyword evidence="7" id="KW-1185">Reference proteome</keyword>
<dbReference type="Proteomes" id="UP000755577">
    <property type="component" value="Unassembled WGS sequence"/>
</dbReference>
<feature type="domain" description="Fimbrial-type adhesion" evidence="3">
    <location>
        <begin position="34"/>
        <end position="184"/>
    </location>
</feature>
<evidence type="ECO:0000313" key="5">
    <source>
        <dbReference type="EMBL" id="VVU51555.1"/>
    </source>
</evidence>
<dbReference type="RefSeq" id="WP_174927302.1">
    <property type="nucleotide sequence ID" value="NZ_CABVLY010000017.1"/>
</dbReference>
<dbReference type="PANTHER" id="PTHR33420">
    <property type="entry name" value="FIMBRIAL SUBUNIT ELFA-RELATED"/>
    <property type="match status" value="1"/>
</dbReference>
<dbReference type="EMBL" id="JAFCIQ010000016">
    <property type="protein sequence ID" value="MBM2769081.1"/>
    <property type="molecule type" value="Genomic_DNA"/>
</dbReference>
<dbReference type="EMBL" id="CABVLY010000017">
    <property type="protein sequence ID" value="VVU51555.1"/>
    <property type="molecule type" value="Genomic_DNA"/>
</dbReference>
<dbReference type="Proteomes" id="UP000494201">
    <property type="component" value="Unassembled WGS sequence"/>
</dbReference>
<dbReference type="SUPFAM" id="SSF49401">
    <property type="entry name" value="Bacterial adhesins"/>
    <property type="match status" value="1"/>
</dbReference>